<dbReference type="SUPFAM" id="SSF50985">
    <property type="entry name" value="RCC1/BLIP-II"/>
    <property type="match status" value="1"/>
</dbReference>
<dbReference type="AlphaFoldDB" id="A0A1W0A3Z1"/>
<evidence type="ECO:0000259" key="3">
    <source>
        <dbReference type="PROSITE" id="PS50097"/>
    </source>
</evidence>
<dbReference type="PROSITE" id="PS50097">
    <property type="entry name" value="BTB"/>
    <property type="match status" value="2"/>
</dbReference>
<evidence type="ECO:0000256" key="2">
    <source>
        <dbReference type="PROSITE-ProRule" id="PRU00235"/>
    </source>
</evidence>
<dbReference type="SUPFAM" id="SSF54695">
    <property type="entry name" value="POZ domain"/>
    <property type="match status" value="2"/>
</dbReference>
<evidence type="ECO:0000256" key="1">
    <source>
        <dbReference type="ARBA" id="ARBA00022737"/>
    </source>
</evidence>
<dbReference type="PROSITE" id="PS00626">
    <property type="entry name" value="RCC1_2"/>
    <property type="match status" value="2"/>
</dbReference>
<keyword evidence="1" id="KW-0677">Repeat</keyword>
<dbReference type="PRINTS" id="PR00633">
    <property type="entry name" value="RCCNDNSATION"/>
</dbReference>
<gene>
    <name evidence="4" type="ORF">THRCLA_02863</name>
</gene>
<dbReference type="EMBL" id="JNBS01000525">
    <property type="protein sequence ID" value="OQS04948.1"/>
    <property type="molecule type" value="Genomic_DNA"/>
</dbReference>
<dbReference type="InterPro" id="IPR051210">
    <property type="entry name" value="Ub_ligase/GEF_domain"/>
</dbReference>
<feature type="domain" description="BTB" evidence="3">
    <location>
        <begin position="462"/>
        <end position="536"/>
    </location>
</feature>
<dbReference type="InterPro" id="IPR058923">
    <property type="entry name" value="RCC1-like_dom"/>
</dbReference>
<sequence>MALYVWGKICGLNDANLKDNERTMYFPTLFEHFGGSVITDYAAGENHALAVTEFGDVYSWGRGNDGELGHGDRESMKIPKKIKGLEDQIIKSVACGNVHSLATTISGQVYMWGLLHDPTAPDEEEMRENNDAMGMLHGISSVAQPNTEIDEAPELHFFERIVRDAEARFAEGENEVTDFEQGMTKVSLFRSRQLVPRLCTSLVGRVITKVAAGFGHSIVIDSFGQAYSCGYNDNGQLGLNHVQIEPEFVKIEAFNGKFVKDIACGQQHNLALVVESPVEGSFARCYSWGLGAFGQLGLGTRRSILAPEEITFLQNSVVSIATGSHHSVAVDVEGFVYTWGHSEYGQHGVAFNGHDLYDNRKYFVPVKHENFQDIIVSVTCGSHFTVATDIHGVLHSWGWNSFGVLGTGRVQMSTLPQVIENLRGFSICRTQAGYNQCGAIVRYLGLPYAMGFQTLLSKAMFSDVTLVAKGTSVPAHKVFLKARCPQLYGYIRVSLAHNEDNSTSVELDLPEITGFDALVLKALLTYLYVDRLEISSHKLPVLSATDLQTRCAHHRKSRGVVAPEPQSCFSHDMKAVVLDTENADIWFAWPLSNGEERLVPGHKAILSQVPYFDAIFSGRFREGGEHISLAGMVADGFDVTNFELALEWLYTGNRSMLEELDLNEVVDLVMMGNILGIESLISVCTLQLAALVAKDPNEDLLSTCWEVADRLDLSRLKTQCQVLLDALHS</sequence>
<keyword evidence="5" id="KW-1185">Reference proteome</keyword>
<accession>A0A1W0A3Z1</accession>
<comment type="caution">
    <text evidence="4">The sequence shown here is derived from an EMBL/GenBank/DDBJ whole genome shotgun (WGS) entry which is preliminary data.</text>
</comment>
<dbReference type="PROSITE" id="PS50012">
    <property type="entry name" value="RCC1_3"/>
    <property type="match status" value="5"/>
</dbReference>
<dbReference type="PANTHER" id="PTHR22870:SF408">
    <property type="entry name" value="OS09G0560450 PROTEIN"/>
    <property type="match status" value="1"/>
</dbReference>
<dbReference type="InterPro" id="IPR011333">
    <property type="entry name" value="SKP1/BTB/POZ_sf"/>
</dbReference>
<dbReference type="InterPro" id="IPR000210">
    <property type="entry name" value="BTB/POZ_dom"/>
</dbReference>
<organism evidence="4 5">
    <name type="scientific">Thraustotheca clavata</name>
    <dbReference type="NCBI Taxonomy" id="74557"/>
    <lineage>
        <taxon>Eukaryota</taxon>
        <taxon>Sar</taxon>
        <taxon>Stramenopiles</taxon>
        <taxon>Oomycota</taxon>
        <taxon>Saprolegniomycetes</taxon>
        <taxon>Saprolegniales</taxon>
        <taxon>Achlyaceae</taxon>
        <taxon>Thraustotheca</taxon>
    </lineage>
</organism>
<evidence type="ECO:0000313" key="4">
    <source>
        <dbReference type="EMBL" id="OQS04948.1"/>
    </source>
</evidence>
<feature type="repeat" description="RCC1" evidence="2">
    <location>
        <begin position="55"/>
        <end position="106"/>
    </location>
</feature>
<evidence type="ECO:0000313" key="5">
    <source>
        <dbReference type="Proteomes" id="UP000243217"/>
    </source>
</evidence>
<feature type="domain" description="BTB" evidence="3">
    <location>
        <begin position="583"/>
        <end position="658"/>
    </location>
</feature>
<dbReference type="Proteomes" id="UP000243217">
    <property type="component" value="Unassembled WGS sequence"/>
</dbReference>
<protein>
    <submittedName>
        <fullName evidence="4">Regulator of chromosome condensation (RCC1)</fullName>
    </submittedName>
</protein>
<dbReference type="OrthoDB" id="8068875at2759"/>
<dbReference type="SMART" id="SM00225">
    <property type="entry name" value="BTB"/>
    <property type="match status" value="2"/>
</dbReference>
<proteinExistence type="predicted"/>
<dbReference type="Gene3D" id="2.130.10.30">
    <property type="entry name" value="Regulator of chromosome condensation 1/beta-lactamase-inhibitor protein II"/>
    <property type="match status" value="3"/>
</dbReference>
<feature type="repeat" description="RCC1" evidence="2">
    <location>
        <begin position="334"/>
        <end position="391"/>
    </location>
</feature>
<dbReference type="Gene3D" id="3.30.710.10">
    <property type="entry name" value="Potassium Channel Kv1.1, Chain A"/>
    <property type="match status" value="2"/>
</dbReference>
<dbReference type="InterPro" id="IPR009091">
    <property type="entry name" value="RCC1/BLIP-II"/>
</dbReference>
<dbReference type="Pfam" id="PF00415">
    <property type="entry name" value="RCC1"/>
    <property type="match status" value="1"/>
</dbReference>
<dbReference type="InterPro" id="IPR000408">
    <property type="entry name" value="Reg_chr_condens"/>
</dbReference>
<feature type="repeat" description="RCC1" evidence="2">
    <location>
        <begin position="224"/>
        <end position="275"/>
    </location>
</feature>
<dbReference type="PANTHER" id="PTHR22870">
    <property type="entry name" value="REGULATOR OF CHROMOSOME CONDENSATION"/>
    <property type="match status" value="1"/>
</dbReference>
<reference evidence="4 5" key="1">
    <citation type="journal article" date="2014" name="Genome Biol. Evol.">
        <title>The secreted proteins of Achlya hypogyna and Thraustotheca clavata identify the ancestral oomycete secretome and reveal gene acquisitions by horizontal gene transfer.</title>
        <authorList>
            <person name="Misner I."/>
            <person name="Blouin N."/>
            <person name="Leonard G."/>
            <person name="Richards T.A."/>
            <person name="Lane C.E."/>
        </authorList>
    </citation>
    <scope>NUCLEOTIDE SEQUENCE [LARGE SCALE GENOMIC DNA]</scope>
    <source>
        <strain evidence="4 5">ATCC 34112</strain>
    </source>
</reference>
<feature type="repeat" description="RCC1" evidence="2">
    <location>
        <begin position="392"/>
        <end position="443"/>
    </location>
</feature>
<dbReference type="Pfam" id="PF00651">
    <property type="entry name" value="BTB"/>
    <property type="match status" value="2"/>
</dbReference>
<dbReference type="STRING" id="74557.A0A1W0A3Z1"/>
<name>A0A1W0A3Z1_9STRA</name>
<dbReference type="Pfam" id="PF25390">
    <property type="entry name" value="WD40_RLD"/>
    <property type="match status" value="1"/>
</dbReference>
<feature type="repeat" description="RCC1" evidence="2">
    <location>
        <begin position="283"/>
        <end position="333"/>
    </location>
</feature>